<proteinExistence type="predicted"/>
<gene>
    <name evidence="1" type="ORF">SAMN02745196_01450</name>
</gene>
<dbReference type="RefSeq" id="WP_072831362.1">
    <property type="nucleotide sequence ID" value="NZ_FQXP01000005.1"/>
</dbReference>
<name>A0A1M5VZU3_9CLOT</name>
<organism evidence="1 2">
    <name type="scientific">Clostridium collagenovorans DSM 3089</name>
    <dbReference type="NCBI Taxonomy" id="1121306"/>
    <lineage>
        <taxon>Bacteria</taxon>
        <taxon>Bacillati</taxon>
        <taxon>Bacillota</taxon>
        <taxon>Clostridia</taxon>
        <taxon>Eubacteriales</taxon>
        <taxon>Clostridiaceae</taxon>
        <taxon>Clostridium</taxon>
    </lineage>
</organism>
<evidence type="ECO:0000313" key="1">
    <source>
        <dbReference type="EMBL" id="SHH80494.1"/>
    </source>
</evidence>
<accession>A0A1M5VZU3</accession>
<sequence>MNIENSVKNTFELIKKINRKMNNSIISNEEEKEQEENIREISEIINRFNVILENIDKLNKENSEKLLREFIQLHLVIGDIEWQYDQLHEIIRKVIENIECKNEISDNI</sequence>
<dbReference type="OrthoDB" id="2936208at2"/>
<protein>
    <submittedName>
        <fullName evidence="1">Uncharacterized protein</fullName>
    </submittedName>
</protein>
<reference evidence="1 2" key="1">
    <citation type="submission" date="2016-11" db="EMBL/GenBank/DDBJ databases">
        <authorList>
            <person name="Jaros S."/>
            <person name="Januszkiewicz K."/>
            <person name="Wedrychowicz H."/>
        </authorList>
    </citation>
    <scope>NUCLEOTIDE SEQUENCE [LARGE SCALE GENOMIC DNA]</scope>
    <source>
        <strain evidence="1 2">DSM 3089</strain>
    </source>
</reference>
<dbReference type="Proteomes" id="UP000184526">
    <property type="component" value="Unassembled WGS sequence"/>
</dbReference>
<dbReference type="EMBL" id="FQXP01000005">
    <property type="protein sequence ID" value="SHH80494.1"/>
    <property type="molecule type" value="Genomic_DNA"/>
</dbReference>
<dbReference type="AlphaFoldDB" id="A0A1M5VZU3"/>
<keyword evidence="2" id="KW-1185">Reference proteome</keyword>
<evidence type="ECO:0000313" key="2">
    <source>
        <dbReference type="Proteomes" id="UP000184526"/>
    </source>
</evidence>